<proteinExistence type="predicted"/>
<dbReference type="InterPro" id="IPR052698">
    <property type="entry name" value="MoCofactor_Util/Proc"/>
</dbReference>
<gene>
    <name evidence="2" type="ORF">AVDCRST_MAG16-2002</name>
</gene>
<protein>
    <submittedName>
        <fullName evidence="2">Xanthine and CO dehydrogenases maturation factor, XdhC/CoxF family</fullName>
    </submittedName>
</protein>
<organism evidence="2">
    <name type="scientific">uncultured Frankineae bacterium</name>
    <dbReference type="NCBI Taxonomy" id="437475"/>
    <lineage>
        <taxon>Bacteria</taxon>
        <taxon>Bacillati</taxon>
        <taxon>Actinomycetota</taxon>
        <taxon>Actinomycetes</taxon>
        <taxon>Frankiales</taxon>
        <taxon>environmental samples</taxon>
    </lineage>
</organism>
<dbReference type="EMBL" id="CADCUE010000179">
    <property type="protein sequence ID" value="CAA9344555.1"/>
    <property type="molecule type" value="Genomic_DNA"/>
</dbReference>
<dbReference type="Pfam" id="PF13478">
    <property type="entry name" value="XdhC_C"/>
    <property type="match status" value="1"/>
</dbReference>
<dbReference type="PANTHER" id="PTHR30388">
    <property type="entry name" value="ALDEHYDE OXIDOREDUCTASE MOLYBDENUM COFACTOR ASSEMBLY PROTEIN"/>
    <property type="match status" value="1"/>
</dbReference>
<evidence type="ECO:0000259" key="1">
    <source>
        <dbReference type="Pfam" id="PF13478"/>
    </source>
</evidence>
<accession>A0A6J4LXG7</accession>
<sequence>MSSDHGHSHPETDIACAMAHGDVPAPTQGRRLVAVFASPVALQLVHLAAHVGFDCLVVDPERDLEGARTVRTAEQAALDGRTDVVVTDHDRPELGDVLAEVLEHETRWVGVMGSPRHTAPHVAALAERGVAPEVVARVHRPIGLDIGSKSPAEIAVSTVAGLLADRNGRAGGVYTA</sequence>
<dbReference type="AlphaFoldDB" id="A0A6J4LXG7"/>
<name>A0A6J4LXG7_9ACTN</name>
<dbReference type="InterPro" id="IPR027051">
    <property type="entry name" value="XdhC_Rossmann_dom"/>
</dbReference>
<dbReference type="Gene3D" id="3.40.50.720">
    <property type="entry name" value="NAD(P)-binding Rossmann-like Domain"/>
    <property type="match status" value="1"/>
</dbReference>
<dbReference type="PANTHER" id="PTHR30388:SF6">
    <property type="entry name" value="XANTHINE DEHYDROGENASE SUBUNIT A-RELATED"/>
    <property type="match status" value="1"/>
</dbReference>
<reference evidence="2" key="1">
    <citation type="submission" date="2020-02" db="EMBL/GenBank/DDBJ databases">
        <authorList>
            <person name="Meier V. D."/>
        </authorList>
    </citation>
    <scope>NUCLEOTIDE SEQUENCE</scope>
    <source>
        <strain evidence="2">AVDCRST_MAG16</strain>
    </source>
</reference>
<evidence type="ECO:0000313" key="2">
    <source>
        <dbReference type="EMBL" id="CAA9344555.1"/>
    </source>
</evidence>
<feature type="domain" description="XdhC Rossmann" evidence="1">
    <location>
        <begin position="32"/>
        <end position="161"/>
    </location>
</feature>